<evidence type="ECO:0000313" key="4">
    <source>
        <dbReference type="Proteomes" id="UP000054498"/>
    </source>
</evidence>
<evidence type="ECO:0000313" key="3">
    <source>
        <dbReference type="EMBL" id="KIY95150.1"/>
    </source>
</evidence>
<dbReference type="InterPro" id="IPR008629">
    <property type="entry name" value="GUN4-like"/>
</dbReference>
<evidence type="ECO:0000259" key="2">
    <source>
        <dbReference type="Pfam" id="PF05419"/>
    </source>
</evidence>
<keyword evidence="4" id="KW-1185">Reference proteome</keyword>
<dbReference type="PANTHER" id="PTHR34800">
    <property type="entry name" value="TETRAPYRROLE-BINDING PROTEIN, CHLOROPLASTIC"/>
    <property type="match status" value="1"/>
</dbReference>
<dbReference type="Pfam" id="PF05419">
    <property type="entry name" value="GUN4"/>
    <property type="match status" value="1"/>
</dbReference>
<name>A0A0D2MJN9_9CHLO</name>
<dbReference type="GO" id="GO:0009507">
    <property type="term" value="C:chloroplast"/>
    <property type="evidence" value="ECO:0007669"/>
    <property type="project" value="TreeGrafter"/>
</dbReference>
<gene>
    <name evidence="3" type="ORF">MNEG_12812</name>
</gene>
<dbReference type="RefSeq" id="XP_013894170.1">
    <property type="nucleotide sequence ID" value="XM_014038716.1"/>
</dbReference>
<dbReference type="GO" id="GO:0010019">
    <property type="term" value="P:chloroplast-nucleus signaling pathway"/>
    <property type="evidence" value="ECO:0007669"/>
    <property type="project" value="TreeGrafter"/>
</dbReference>
<dbReference type="Proteomes" id="UP000054498">
    <property type="component" value="Unassembled WGS sequence"/>
</dbReference>
<sequence>MAQQLGMRGQRLGSSGQQRARSSRPVCPVQRLPSRTHSSSSGVFPRHVCLAKLDEVSLFSDSSLLGPSSASTSAAAQAAAGGIDAVELKSKLGLDYSVLAQHLKDGDFRKADDETRALLIKMAGQGAVGRGWVYFTEVKTIPAEDLQTVDALWRAASKGKFGYSVQKELFVQAARRWPKFFKQIDWTVGENNVYRKWPAEFVYSMDAVKGHLPLTNALRGTQLFEALLQHPAFDKQAAAGGGRAASIDERSKAAGANTLKF</sequence>
<proteinExistence type="predicted"/>
<accession>A0A0D2MJN9</accession>
<organism evidence="3 4">
    <name type="scientific">Monoraphidium neglectum</name>
    <dbReference type="NCBI Taxonomy" id="145388"/>
    <lineage>
        <taxon>Eukaryota</taxon>
        <taxon>Viridiplantae</taxon>
        <taxon>Chlorophyta</taxon>
        <taxon>core chlorophytes</taxon>
        <taxon>Chlorophyceae</taxon>
        <taxon>CS clade</taxon>
        <taxon>Sphaeropleales</taxon>
        <taxon>Selenastraceae</taxon>
        <taxon>Monoraphidium</taxon>
    </lineage>
</organism>
<dbReference type="OrthoDB" id="4835at2759"/>
<feature type="region of interest" description="Disordered" evidence="1">
    <location>
        <begin position="1"/>
        <end position="42"/>
    </location>
</feature>
<dbReference type="GeneID" id="25730212"/>
<dbReference type="InterPro" id="IPR037215">
    <property type="entry name" value="GUN4-like_sf"/>
</dbReference>
<feature type="compositionally biased region" description="Low complexity" evidence="1">
    <location>
        <begin position="1"/>
        <end position="24"/>
    </location>
</feature>
<dbReference type="Gene3D" id="1.10.10.1770">
    <property type="entry name" value="Gun4-like"/>
    <property type="match status" value="1"/>
</dbReference>
<reference evidence="3 4" key="1">
    <citation type="journal article" date="2013" name="BMC Genomics">
        <title>Reconstruction of the lipid metabolism for the microalga Monoraphidium neglectum from its genome sequence reveals characteristics suitable for biofuel production.</title>
        <authorList>
            <person name="Bogen C."/>
            <person name="Al-Dilaimi A."/>
            <person name="Albersmeier A."/>
            <person name="Wichmann J."/>
            <person name="Grundmann M."/>
            <person name="Rupp O."/>
            <person name="Lauersen K.J."/>
            <person name="Blifernez-Klassen O."/>
            <person name="Kalinowski J."/>
            <person name="Goesmann A."/>
            <person name="Mussgnug J.H."/>
            <person name="Kruse O."/>
        </authorList>
    </citation>
    <scope>NUCLEOTIDE SEQUENCE [LARGE SCALE GENOMIC DNA]</scope>
    <source>
        <strain evidence="3 4">SAG 48.87</strain>
    </source>
</reference>
<protein>
    <submittedName>
        <fullName evidence="3">Tetrapyrrole-binding protein</fullName>
    </submittedName>
</protein>
<dbReference type="PANTHER" id="PTHR34800:SF1">
    <property type="entry name" value="TETRAPYRROLE-BINDING PROTEIN, CHLOROPLASTIC"/>
    <property type="match status" value="1"/>
</dbReference>
<dbReference type="GO" id="GO:0046906">
    <property type="term" value="F:tetrapyrrole binding"/>
    <property type="evidence" value="ECO:0007669"/>
    <property type="project" value="TreeGrafter"/>
</dbReference>
<feature type="compositionally biased region" description="Polar residues" evidence="1">
    <location>
        <begin position="33"/>
        <end position="42"/>
    </location>
</feature>
<dbReference type="CDD" id="cd16383">
    <property type="entry name" value="GUN4"/>
    <property type="match status" value="1"/>
</dbReference>
<dbReference type="STRING" id="145388.A0A0D2MJN9"/>
<evidence type="ECO:0000256" key="1">
    <source>
        <dbReference type="SAM" id="MobiDB-lite"/>
    </source>
</evidence>
<dbReference type="SUPFAM" id="SSF140869">
    <property type="entry name" value="GUN4-like"/>
    <property type="match status" value="1"/>
</dbReference>
<feature type="domain" description="GUN4-like" evidence="2">
    <location>
        <begin position="90"/>
        <end position="231"/>
    </location>
</feature>
<dbReference type="KEGG" id="mng:MNEG_12812"/>
<dbReference type="Gene3D" id="1.25.40.620">
    <property type="match status" value="1"/>
</dbReference>
<dbReference type="AlphaFoldDB" id="A0A0D2MJN9"/>
<dbReference type="EMBL" id="KK103671">
    <property type="protein sequence ID" value="KIY95150.1"/>
    <property type="molecule type" value="Genomic_DNA"/>
</dbReference>